<comment type="caution">
    <text evidence="1">The sequence shown here is derived from an EMBL/GenBank/DDBJ whole genome shotgun (WGS) entry which is preliminary data.</text>
</comment>
<organism evidence="1 2">
    <name type="scientific">Kordia periserrulae</name>
    <dbReference type="NCBI Taxonomy" id="701523"/>
    <lineage>
        <taxon>Bacteria</taxon>
        <taxon>Pseudomonadati</taxon>
        <taxon>Bacteroidota</taxon>
        <taxon>Flavobacteriia</taxon>
        <taxon>Flavobacteriales</taxon>
        <taxon>Flavobacteriaceae</taxon>
        <taxon>Kordia</taxon>
    </lineage>
</organism>
<accession>A0A2T6C1E6</accession>
<dbReference type="OrthoDB" id="1275056at2"/>
<dbReference type="Proteomes" id="UP000244090">
    <property type="component" value="Unassembled WGS sequence"/>
</dbReference>
<dbReference type="InterPro" id="IPR036648">
    <property type="entry name" value="CN_Hdrase_a/SCN_Hdrase_g_sf"/>
</dbReference>
<sequence length="116" mass="13093">MALTEQQKAQYFLTSIYKKAWEDSVFKKNLIKNPLETLNTFTGKEGKIPEGKILVVEDQTNPNHIYLNIPAKPNNYGNTELSDNQLEDISGASDSVTAIDWNYVVQGIKSVVRSWS</sequence>
<protein>
    <submittedName>
        <fullName evidence="1">Putative ribosomally synthesized peptide</fullName>
    </submittedName>
</protein>
<dbReference type="GO" id="GO:0003824">
    <property type="term" value="F:catalytic activity"/>
    <property type="evidence" value="ECO:0007669"/>
    <property type="project" value="InterPro"/>
</dbReference>
<dbReference type="RefSeq" id="WP_108114356.1">
    <property type="nucleotide sequence ID" value="NZ_QBKT01000003.1"/>
</dbReference>
<proteinExistence type="predicted"/>
<dbReference type="EMBL" id="QBKT01000003">
    <property type="protein sequence ID" value="PTX62143.1"/>
    <property type="molecule type" value="Genomic_DNA"/>
</dbReference>
<dbReference type="SUPFAM" id="SSF56209">
    <property type="entry name" value="Nitrile hydratase alpha chain"/>
    <property type="match status" value="1"/>
</dbReference>
<name>A0A2T6C1E6_9FLAO</name>
<gene>
    <name evidence="1" type="ORF">C8N46_103241</name>
</gene>
<dbReference type="GO" id="GO:0046914">
    <property type="term" value="F:transition metal ion binding"/>
    <property type="evidence" value="ECO:0007669"/>
    <property type="project" value="InterPro"/>
</dbReference>
<dbReference type="AlphaFoldDB" id="A0A2T6C1E6"/>
<reference evidence="1 2" key="1">
    <citation type="submission" date="2018-04" db="EMBL/GenBank/DDBJ databases">
        <title>Genomic Encyclopedia of Archaeal and Bacterial Type Strains, Phase II (KMG-II): from individual species to whole genera.</title>
        <authorList>
            <person name="Goeker M."/>
        </authorList>
    </citation>
    <scope>NUCLEOTIDE SEQUENCE [LARGE SCALE GENOMIC DNA]</scope>
    <source>
        <strain evidence="1 2">DSM 25731</strain>
    </source>
</reference>
<keyword evidence="2" id="KW-1185">Reference proteome</keyword>
<evidence type="ECO:0000313" key="2">
    <source>
        <dbReference type="Proteomes" id="UP000244090"/>
    </source>
</evidence>
<dbReference type="Gene3D" id="3.90.330.10">
    <property type="entry name" value="Nitrile hydratase alpha /Thiocyanate hydrolase gamma"/>
    <property type="match status" value="1"/>
</dbReference>
<evidence type="ECO:0000313" key="1">
    <source>
        <dbReference type="EMBL" id="PTX62143.1"/>
    </source>
</evidence>